<dbReference type="Pfam" id="PF18895">
    <property type="entry name" value="T4SS_pilin"/>
    <property type="match status" value="1"/>
</dbReference>
<reference evidence="2 3" key="1">
    <citation type="submission" date="2021-03" db="EMBL/GenBank/DDBJ databases">
        <title>Actinomadura violae sp. nov., isolated from lichen in Thailand.</title>
        <authorList>
            <person name="Kanchanasin P."/>
            <person name="Saeng-In P."/>
            <person name="Phongsopitanun W."/>
            <person name="Yuki M."/>
            <person name="Kudo T."/>
            <person name="Ohkuma M."/>
            <person name="Tanasupawat S."/>
        </authorList>
    </citation>
    <scope>NUCLEOTIDE SEQUENCE [LARGE SCALE GENOMIC DNA]</scope>
    <source>
        <strain evidence="2 3">LCR2-06</strain>
    </source>
</reference>
<name>A0ABS3SAJ4_9ACTN</name>
<feature type="transmembrane region" description="Helical" evidence="1">
    <location>
        <begin position="119"/>
        <end position="138"/>
    </location>
</feature>
<dbReference type="RefSeq" id="WP_208252851.1">
    <property type="nucleotide sequence ID" value="NZ_JAGEPF010000056.1"/>
</dbReference>
<evidence type="ECO:0000256" key="1">
    <source>
        <dbReference type="SAM" id="Phobius"/>
    </source>
</evidence>
<keyword evidence="1" id="KW-1133">Transmembrane helix</keyword>
<evidence type="ECO:0000313" key="3">
    <source>
        <dbReference type="Proteomes" id="UP000680206"/>
    </source>
</evidence>
<feature type="transmembrane region" description="Helical" evidence="1">
    <location>
        <begin position="77"/>
        <end position="99"/>
    </location>
</feature>
<keyword evidence="3" id="KW-1185">Reference proteome</keyword>
<sequence length="140" mass="14476">MSIRPLSDLVPSRLPRCRLRVSRARLAVAVLIGCAGLLLSYSVVVVTVTSVAQASAEPAMLAGNARLDQVIGNLRNVIVGLLVALATLFATIGGVRYLLAGGDPSEAEAGKRTLRNAAIGYGIAALAPVLVQILQYIVGS</sequence>
<keyword evidence="1" id="KW-0472">Membrane</keyword>
<evidence type="ECO:0008006" key="4">
    <source>
        <dbReference type="Google" id="ProtNLM"/>
    </source>
</evidence>
<accession>A0ABS3SAJ4</accession>
<keyword evidence="1" id="KW-0812">Transmembrane</keyword>
<proteinExistence type="predicted"/>
<gene>
    <name evidence="2" type="ORF">J4709_51465</name>
</gene>
<protein>
    <recommendedName>
        <fullName evidence="4">TrbC/VIRB2 family protein</fullName>
    </recommendedName>
</protein>
<organism evidence="2 3">
    <name type="scientific">Actinomadura violacea</name>
    <dbReference type="NCBI Taxonomy" id="2819934"/>
    <lineage>
        <taxon>Bacteria</taxon>
        <taxon>Bacillati</taxon>
        <taxon>Actinomycetota</taxon>
        <taxon>Actinomycetes</taxon>
        <taxon>Streptosporangiales</taxon>
        <taxon>Thermomonosporaceae</taxon>
        <taxon>Actinomadura</taxon>
    </lineage>
</organism>
<evidence type="ECO:0000313" key="2">
    <source>
        <dbReference type="EMBL" id="MBO2466007.1"/>
    </source>
</evidence>
<dbReference type="InterPro" id="IPR043993">
    <property type="entry name" value="T4SS_pilin"/>
</dbReference>
<dbReference type="Proteomes" id="UP000680206">
    <property type="component" value="Unassembled WGS sequence"/>
</dbReference>
<dbReference type="EMBL" id="JAGEPF010000056">
    <property type="protein sequence ID" value="MBO2466007.1"/>
    <property type="molecule type" value="Genomic_DNA"/>
</dbReference>
<feature type="transmembrane region" description="Helical" evidence="1">
    <location>
        <begin position="26"/>
        <end position="52"/>
    </location>
</feature>
<comment type="caution">
    <text evidence="2">The sequence shown here is derived from an EMBL/GenBank/DDBJ whole genome shotgun (WGS) entry which is preliminary data.</text>
</comment>